<protein>
    <recommendedName>
        <fullName evidence="1">Amidohydrolase 3 domain-containing protein</fullName>
    </recommendedName>
</protein>
<dbReference type="AlphaFoldDB" id="A0A0F9K3T3"/>
<reference evidence="2" key="1">
    <citation type="journal article" date="2015" name="Nature">
        <title>Complex archaea that bridge the gap between prokaryotes and eukaryotes.</title>
        <authorList>
            <person name="Spang A."/>
            <person name="Saw J.H."/>
            <person name="Jorgensen S.L."/>
            <person name="Zaremba-Niedzwiedzka K."/>
            <person name="Martijn J."/>
            <person name="Lind A.E."/>
            <person name="van Eijk R."/>
            <person name="Schleper C."/>
            <person name="Guy L."/>
            <person name="Ettema T.J."/>
        </authorList>
    </citation>
    <scope>NUCLEOTIDE SEQUENCE</scope>
</reference>
<feature type="domain" description="Amidohydrolase 3" evidence="1">
    <location>
        <begin position="387"/>
        <end position="494"/>
    </location>
</feature>
<dbReference type="PANTHER" id="PTHR11647:SF1">
    <property type="entry name" value="COLLAPSIN RESPONSE MEDIATOR PROTEIN"/>
    <property type="match status" value="1"/>
</dbReference>
<dbReference type="SUPFAM" id="SSF51338">
    <property type="entry name" value="Composite domain of metallo-dependent hydrolases"/>
    <property type="match status" value="1"/>
</dbReference>
<comment type="caution">
    <text evidence="2">The sequence shown here is derived from an EMBL/GenBank/DDBJ whole genome shotgun (WGS) entry which is preliminary data.</text>
</comment>
<dbReference type="EMBL" id="LAZR01008776">
    <property type="protein sequence ID" value="KKM76628.1"/>
    <property type="molecule type" value="Genomic_DNA"/>
</dbReference>
<dbReference type="InterPro" id="IPR050378">
    <property type="entry name" value="Metallo-dep_Hydrolases_sf"/>
</dbReference>
<name>A0A0F9K3T3_9ZZZZ</name>
<dbReference type="GO" id="GO:0016810">
    <property type="term" value="F:hydrolase activity, acting on carbon-nitrogen (but not peptide) bonds"/>
    <property type="evidence" value="ECO:0007669"/>
    <property type="project" value="InterPro"/>
</dbReference>
<sequence>MERLVIKNGLVFDPLNNIEGEKKDILIESGKIVEKFSTFTDIKEIDANGKTVIPAASDIHTHVASQQVNWARLLGANVDMFKETWKGLTLGKIAKDYIKMGYTFILEANVFPSLAKQTIFNFKQLPVLDKAMLLNISNFWPLELEFQRGKIEEMAIFLSDLLSKTYGFGFKLYNPFENESWNFKELRDGLSNQGRLYNFSALNVYESVVRSVESLGLPHSAHAHIEGYEDEISNVNLFDVLDKISSLNLQSDQKTNLNSERSQILHLAHANAYSANGDNKKILNLLNENHNFDIDVAFIGFDPINPLISSDRRLINSIANLENPYKLISSAVEFEGDSFVSLRTFEKSNFNACTLWGNALDLSINIKDKLQLSFSLNYPNYANVLDIPEIATWLLSKDARDNFMKGMNNNFITNHPLSNEEKSLSFSEFVTITRASPAKSLGLGKIKGNLGIGADADINILDINIDNVDISKSYETLKIALQSLDYVIKAGEIVKNYNKIDLSLNGLIFWSSGKPNTEKKESVLSKKRDFYQKYSSMFYDSLKCSVEAHILRKID</sequence>
<dbReference type="Gene3D" id="3.20.20.140">
    <property type="entry name" value="Metal-dependent hydrolases"/>
    <property type="match status" value="1"/>
</dbReference>
<accession>A0A0F9K3T3</accession>
<dbReference type="InterPro" id="IPR011059">
    <property type="entry name" value="Metal-dep_hydrolase_composite"/>
</dbReference>
<evidence type="ECO:0000313" key="2">
    <source>
        <dbReference type="EMBL" id="KKM76628.1"/>
    </source>
</evidence>
<dbReference type="Gene3D" id="2.30.40.10">
    <property type="entry name" value="Urease, subunit C, domain 1"/>
    <property type="match status" value="1"/>
</dbReference>
<dbReference type="InterPro" id="IPR013108">
    <property type="entry name" value="Amidohydro_3"/>
</dbReference>
<gene>
    <name evidence="2" type="ORF">LCGC14_1378220</name>
</gene>
<dbReference type="PANTHER" id="PTHR11647">
    <property type="entry name" value="HYDRANTOINASE/DIHYDROPYRIMIDINASE FAMILY MEMBER"/>
    <property type="match status" value="1"/>
</dbReference>
<dbReference type="Pfam" id="PF07969">
    <property type="entry name" value="Amidohydro_3"/>
    <property type="match status" value="1"/>
</dbReference>
<evidence type="ECO:0000259" key="1">
    <source>
        <dbReference type="Pfam" id="PF07969"/>
    </source>
</evidence>
<proteinExistence type="predicted"/>
<organism evidence="2">
    <name type="scientific">marine sediment metagenome</name>
    <dbReference type="NCBI Taxonomy" id="412755"/>
    <lineage>
        <taxon>unclassified sequences</taxon>
        <taxon>metagenomes</taxon>
        <taxon>ecological metagenomes</taxon>
    </lineage>
</organism>